<name>B8GM99_THISH</name>
<dbReference type="GO" id="GO:0047938">
    <property type="term" value="F:glucose-6-phosphate 1-epimerase activity"/>
    <property type="evidence" value="ECO:0007669"/>
    <property type="project" value="UniProtKB-UniRule"/>
</dbReference>
<dbReference type="HOGENOM" id="CLU_048345_4_0_6"/>
<feature type="active site" evidence="5">
    <location>
        <position position="277"/>
    </location>
</feature>
<evidence type="ECO:0000256" key="4">
    <source>
        <dbReference type="PIRNR" id="PIRNR016020"/>
    </source>
</evidence>
<dbReference type="RefSeq" id="WP_012639161.1">
    <property type="nucleotide sequence ID" value="NC_011901.1"/>
</dbReference>
<dbReference type="InterPro" id="IPR014718">
    <property type="entry name" value="GH-type_carb-bd"/>
</dbReference>
<comment type="similarity">
    <text evidence="2 4">Belongs to the glucose-6-phosphate 1-epimerase family.</text>
</comment>
<dbReference type="Proteomes" id="UP000002383">
    <property type="component" value="Chromosome"/>
</dbReference>
<organism evidence="6 7">
    <name type="scientific">Thioalkalivibrio sulfidiphilus (strain HL-EbGR7)</name>
    <dbReference type="NCBI Taxonomy" id="396588"/>
    <lineage>
        <taxon>Bacteria</taxon>
        <taxon>Pseudomonadati</taxon>
        <taxon>Pseudomonadota</taxon>
        <taxon>Gammaproteobacteria</taxon>
        <taxon>Chromatiales</taxon>
        <taxon>Ectothiorhodospiraceae</taxon>
        <taxon>Thioalkalivibrio</taxon>
    </lineage>
</organism>
<evidence type="ECO:0000256" key="5">
    <source>
        <dbReference type="PIRSR" id="PIRSR016020-1"/>
    </source>
</evidence>
<dbReference type="SUPFAM" id="SSF74650">
    <property type="entry name" value="Galactose mutarotase-like"/>
    <property type="match status" value="1"/>
</dbReference>
<evidence type="ECO:0000313" key="6">
    <source>
        <dbReference type="EMBL" id="ACL73686.1"/>
    </source>
</evidence>
<feature type="active site" evidence="5">
    <location>
        <position position="174"/>
    </location>
</feature>
<evidence type="ECO:0000256" key="1">
    <source>
        <dbReference type="ARBA" id="ARBA00001096"/>
    </source>
</evidence>
<proteinExistence type="inferred from homology"/>
<dbReference type="GO" id="GO:0030246">
    <property type="term" value="F:carbohydrate binding"/>
    <property type="evidence" value="ECO:0007669"/>
    <property type="project" value="UniProtKB-UniRule"/>
</dbReference>
<dbReference type="KEGG" id="tgr:Tgr7_2611"/>
<dbReference type="AlphaFoldDB" id="B8GM99"/>
<keyword evidence="7" id="KW-1185">Reference proteome</keyword>
<evidence type="ECO:0000313" key="7">
    <source>
        <dbReference type="Proteomes" id="UP000002383"/>
    </source>
</evidence>
<dbReference type="PANTHER" id="PTHR11122:SF13">
    <property type="entry name" value="GLUCOSE-6-PHOSPHATE 1-EPIMERASE"/>
    <property type="match status" value="1"/>
</dbReference>
<dbReference type="InterPro" id="IPR025532">
    <property type="entry name" value="G6P_1-epimerase"/>
</dbReference>
<dbReference type="OrthoDB" id="9790727at2"/>
<dbReference type="PIRSF" id="PIRSF016020">
    <property type="entry name" value="PHexose_mutarotase"/>
    <property type="match status" value="1"/>
</dbReference>
<dbReference type="STRING" id="396588.Tgr7_2611"/>
<dbReference type="eggNOG" id="COG0676">
    <property type="taxonomic scope" value="Bacteria"/>
</dbReference>
<dbReference type="InterPro" id="IPR008183">
    <property type="entry name" value="Aldose_1/G6P_1-epimerase"/>
</dbReference>
<dbReference type="CDD" id="cd09020">
    <property type="entry name" value="D-hex-6-P-epi_like"/>
    <property type="match status" value="1"/>
</dbReference>
<protein>
    <recommendedName>
        <fullName evidence="4">Putative glucose-6-phosphate 1-epimerase</fullName>
        <ecNumber evidence="4">5.1.3.15</ecNumber>
    </recommendedName>
</protein>
<dbReference type="PANTHER" id="PTHR11122">
    <property type="entry name" value="APOSPORY-ASSOCIATED PROTEIN C-RELATED"/>
    <property type="match status" value="1"/>
</dbReference>
<gene>
    <name evidence="6" type="ordered locus">Tgr7_2611</name>
</gene>
<keyword evidence="3 4" id="KW-0413">Isomerase</keyword>
<dbReference type="EMBL" id="CP001339">
    <property type="protein sequence ID" value="ACL73686.1"/>
    <property type="molecule type" value="Genomic_DNA"/>
</dbReference>
<evidence type="ECO:0000256" key="3">
    <source>
        <dbReference type="ARBA" id="ARBA00023235"/>
    </source>
</evidence>
<dbReference type="GO" id="GO:0005975">
    <property type="term" value="P:carbohydrate metabolic process"/>
    <property type="evidence" value="ECO:0007669"/>
    <property type="project" value="InterPro"/>
</dbReference>
<comment type="catalytic activity">
    <reaction evidence="1">
        <text>alpha-D-glucose 6-phosphate = beta-D-glucose 6-phosphate</text>
        <dbReference type="Rhea" id="RHEA:16249"/>
        <dbReference type="ChEBI" id="CHEBI:58225"/>
        <dbReference type="ChEBI" id="CHEBI:58247"/>
        <dbReference type="EC" id="5.1.3.15"/>
    </reaction>
</comment>
<dbReference type="Gene3D" id="2.70.98.10">
    <property type="match status" value="1"/>
</dbReference>
<dbReference type="Pfam" id="PF01263">
    <property type="entry name" value="Aldose_epim"/>
    <property type="match status" value="1"/>
</dbReference>
<sequence length="304" mass="33320">MSIESLNKRFSNPHVRFSQHEALMMVDLENDHGHASLTTFGATLLSYRPRGGEDVLWVSETALYDGKKPVRGGVPVCWPWFGAYDPAALGADPSDAHKKGHGVARYALWDVESVETVGDATQVVFVLRPDDEIRKAWPLDFILRLKVSLGQSLEMTLVGENLSDRDWQVSEAFHTYFSVADAEGLVVRGLDGTPRVDKLAGGARGVQAGEVRMSMPMEQVFLGHGGPLVIEDRGNGREIVIERENSASSVLWNPGPEGVKAFADMPDDQYRKTVCVEVANALEDAYALKAGASHAMRMRLSVRG</sequence>
<dbReference type="EC" id="5.1.3.15" evidence="4"/>
<reference evidence="6 7" key="1">
    <citation type="journal article" date="2011" name="Stand. Genomic Sci.">
        <title>Complete genome sequence of 'Thioalkalivibrio sulfidophilus' HL-EbGr7.</title>
        <authorList>
            <person name="Muyzer G."/>
            <person name="Sorokin D.Y."/>
            <person name="Mavromatis K."/>
            <person name="Lapidus A."/>
            <person name="Clum A."/>
            <person name="Ivanova N."/>
            <person name="Pati A."/>
            <person name="d'Haeseleer P."/>
            <person name="Woyke T."/>
            <person name="Kyrpides N.C."/>
        </authorList>
    </citation>
    <scope>NUCLEOTIDE SEQUENCE [LARGE SCALE GENOMIC DNA]</scope>
    <source>
        <strain evidence="6 7">HL-EbGR7</strain>
    </source>
</reference>
<evidence type="ECO:0000256" key="2">
    <source>
        <dbReference type="ARBA" id="ARBA00005866"/>
    </source>
</evidence>
<dbReference type="InterPro" id="IPR011013">
    <property type="entry name" value="Gal_mutarotase_sf_dom"/>
</dbReference>
<accession>B8GM99</accession>